<dbReference type="PANTHER" id="PTHR30204:SF93">
    <property type="entry name" value="HTH MERR-TYPE DOMAIN-CONTAINING PROTEIN"/>
    <property type="match status" value="1"/>
</dbReference>
<protein>
    <submittedName>
        <fullName evidence="4">MerR family transcriptional regulator</fullName>
    </submittedName>
</protein>
<evidence type="ECO:0000256" key="1">
    <source>
        <dbReference type="ARBA" id="ARBA00023125"/>
    </source>
</evidence>
<name>A0ABP8UJ06_9ACTN</name>
<dbReference type="InterPro" id="IPR047057">
    <property type="entry name" value="MerR_fam"/>
</dbReference>
<dbReference type="PANTHER" id="PTHR30204">
    <property type="entry name" value="REDOX-CYCLING DRUG-SENSING TRANSCRIPTIONAL ACTIVATOR SOXR"/>
    <property type="match status" value="1"/>
</dbReference>
<feature type="region of interest" description="Disordered" evidence="2">
    <location>
        <begin position="316"/>
        <end position="343"/>
    </location>
</feature>
<dbReference type="Proteomes" id="UP001501442">
    <property type="component" value="Unassembled WGS sequence"/>
</dbReference>
<keyword evidence="5" id="KW-1185">Reference proteome</keyword>
<dbReference type="Gene3D" id="1.10.1660.10">
    <property type="match status" value="1"/>
</dbReference>
<dbReference type="CDD" id="cd00592">
    <property type="entry name" value="HTH_MerR-like"/>
    <property type="match status" value="1"/>
</dbReference>
<dbReference type="PROSITE" id="PS50937">
    <property type="entry name" value="HTH_MERR_2"/>
    <property type="match status" value="1"/>
</dbReference>
<dbReference type="Pfam" id="PF13411">
    <property type="entry name" value="MerR_1"/>
    <property type="match status" value="1"/>
</dbReference>
<gene>
    <name evidence="4" type="ORF">GCM10023196_059270</name>
</gene>
<accession>A0ABP8UJ06</accession>
<dbReference type="InterPro" id="IPR009061">
    <property type="entry name" value="DNA-bd_dom_put_sf"/>
</dbReference>
<dbReference type="SUPFAM" id="SSF46955">
    <property type="entry name" value="Putative DNA-binding domain"/>
    <property type="match status" value="1"/>
</dbReference>
<dbReference type="EMBL" id="BAABHK010000009">
    <property type="protein sequence ID" value="GAA4631138.1"/>
    <property type="molecule type" value="Genomic_DNA"/>
</dbReference>
<sequence>MRLDGVNEDGCYTIGQVARLSGLSVPTVRYYSDAGLVPPTGRTAGGYRIYDREALTRLELVRTLRDLGVDLATVARVLAGAETLGEAADRQIAALEVQIQALRVRQAVLRHVVTNDADAADMARANRLARLSAEQRRRTVADLIEEATRGLDMEPGFAAHLRSMLPDLPEAAEPGQIEAWVELARLVGDEEFRADVRQAFERHAADRVSGADGGDPSSWRQAEKAVVELAGRALATGISSTAAEAGPIVEELVAVFADAHRRRDDGDFRSWLAERLRIGANARVSRYWTLLAVINGRPTKTDPVRAAQWFLAALKASGNPPGAGNPPASHVPSPSGVSPSSGT</sequence>
<dbReference type="RefSeq" id="WP_345434374.1">
    <property type="nucleotide sequence ID" value="NZ_BAABHK010000009.1"/>
</dbReference>
<dbReference type="PRINTS" id="PR00040">
    <property type="entry name" value="HTHMERR"/>
</dbReference>
<evidence type="ECO:0000259" key="3">
    <source>
        <dbReference type="PROSITE" id="PS50937"/>
    </source>
</evidence>
<evidence type="ECO:0000256" key="2">
    <source>
        <dbReference type="SAM" id="MobiDB-lite"/>
    </source>
</evidence>
<evidence type="ECO:0000313" key="5">
    <source>
        <dbReference type="Proteomes" id="UP001501442"/>
    </source>
</evidence>
<organism evidence="4 5">
    <name type="scientific">Actinoallomurus vinaceus</name>
    <dbReference type="NCBI Taxonomy" id="1080074"/>
    <lineage>
        <taxon>Bacteria</taxon>
        <taxon>Bacillati</taxon>
        <taxon>Actinomycetota</taxon>
        <taxon>Actinomycetes</taxon>
        <taxon>Streptosporangiales</taxon>
        <taxon>Thermomonosporaceae</taxon>
        <taxon>Actinoallomurus</taxon>
    </lineage>
</organism>
<comment type="caution">
    <text evidence="4">The sequence shown here is derived from an EMBL/GenBank/DDBJ whole genome shotgun (WGS) entry which is preliminary data.</text>
</comment>
<dbReference type="SMART" id="SM00422">
    <property type="entry name" value="HTH_MERR"/>
    <property type="match status" value="1"/>
</dbReference>
<feature type="domain" description="HTH merR-type" evidence="3">
    <location>
        <begin position="11"/>
        <end position="80"/>
    </location>
</feature>
<keyword evidence="1" id="KW-0238">DNA-binding</keyword>
<proteinExistence type="predicted"/>
<reference evidence="5" key="1">
    <citation type="journal article" date="2019" name="Int. J. Syst. Evol. Microbiol.">
        <title>The Global Catalogue of Microorganisms (GCM) 10K type strain sequencing project: providing services to taxonomists for standard genome sequencing and annotation.</title>
        <authorList>
            <consortium name="The Broad Institute Genomics Platform"/>
            <consortium name="The Broad Institute Genome Sequencing Center for Infectious Disease"/>
            <person name="Wu L."/>
            <person name="Ma J."/>
        </authorList>
    </citation>
    <scope>NUCLEOTIDE SEQUENCE [LARGE SCALE GENOMIC DNA]</scope>
    <source>
        <strain evidence="5">JCM 17939</strain>
    </source>
</reference>
<dbReference type="InterPro" id="IPR000551">
    <property type="entry name" value="MerR-type_HTH_dom"/>
</dbReference>
<evidence type="ECO:0000313" key="4">
    <source>
        <dbReference type="EMBL" id="GAA4631138.1"/>
    </source>
</evidence>